<keyword evidence="3" id="KW-1185">Reference proteome</keyword>
<dbReference type="Proteomes" id="UP001341840">
    <property type="component" value="Unassembled WGS sequence"/>
</dbReference>
<comment type="caution">
    <text evidence="2">The sequence shown here is derived from an EMBL/GenBank/DDBJ whole genome shotgun (WGS) entry which is preliminary data.</text>
</comment>
<sequence length="144" mass="16354">MRRRMVGTRTTAWDWQWVEEMMAEDDAPRRMRRLPEGGGCRRGGRGRGGDGDRALSAQTQGRARYPLHLRLRPASALPCSAHLRRKPHFDSSHVQFQVDLNELGSTLHILFTALGRTPPNGPIFDDRKCVIIDGFINQKPHNCL</sequence>
<name>A0ABU6RTI0_9FABA</name>
<evidence type="ECO:0000256" key="1">
    <source>
        <dbReference type="SAM" id="MobiDB-lite"/>
    </source>
</evidence>
<reference evidence="2 3" key="1">
    <citation type="journal article" date="2023" name="Plants (Basel)">
        <title>Bridging the Gap: Combining Genomics and Transcriptomics Approaches to Understand Stylosanthes scabra, an Orphan Legume from the Brazilian Caatinga.</title>
        <authorList>
            <person name="Ferreira-Neto J.R.C."/>
            <person name="da Silva M.D."/>
            <person name="Binneck E."/>
            <person name="de Melo N.F."/>
            <person name="da Silva R.H."/>
            <person name="de Melo A.L.T.M."/>
            <person name="Pandolfi V."/>
            <person name="Bustamante F.O."/>
            <person name="Brasileiro-Vidal A.C."/>
            <person name="Benko-Iseppon A.M."/>
        </authorList>
    </citation>
    <scope>NUCLEOTIDE SEQUENCE [LARGE SCALE GENOMIC DNA]</scope>
    <source>
        <tissue evidence="2">Leaves</tissue>
    </source>
</reference>
<accession>A0ABU6RTI0</accession>
<evidence type="ECO:0000313" key="3">
    <source>
        <dbReference type="Proteomes" id="UP001341840"/>
    </source>
</evidence>
<gene>
    <name evidence="2" type="ORF">PIB30_086941</name>
</gene>
<organism evidence="2 3">
    <name type="scientific">Stylosanthes scabra</name>
    <dbReference type="NCBI Taxonomy" id="79078"/>
    <lineage>
        <taxon>Eukaryota</taxon>
        <taxon>Viridiplantae</taxon>
        <taxon>Streptophyta</taxon>
        <taxon>Embryophyta</taxon>
        <taxon>Tracheophyta</taxon>
        <taxon>Spermatophyta</taxon>
        <taxon>Magnoliopsida</taxon>
        <taxon>eudicotyledons</taxon>
        <taxon>Gunneridae</taxon>
        <taxon>Pentapetalae</taxon>
        <taxon>rosids</taxon>
        <taxon>fabids</taxon>
        <taxon>Fabales</taxon>
        <taxon>Fabaceae</taxon>
        <taxon>Papilionoideae</taxon>
        <taxon>50 kb inversion clade</taxon>
        <taxon>dalbergioids sensu lato</taxon>
        <taxon>Dalbergieae</taxon>
        <taxon>Pterocarpus clade</taxon>
        <taxon>Stylosanthes</taxon>
    </lineage>
</organism>
<evidence type="ECO:0000313" key="2">
    <source>
        <dbReference type="EMBL" id="MED6127315.1"/>
    </source>
</evidence>
<dbReference type="EMBL" id="JASCZI010031718">
    <property type="protein sequence ID" value="MED6127315.1"/>
    <property type="molecule type" value="Genomic_DNA"/>
</dbReference>
<proteinExistence type="predicted"/>
<protein>
    <submittedName>
        <fullName evidence="2">Uncharacterized protein</fullName>
    </submittedName>
</protein>
<feature type="region of interest" description="Disordered" evidence="1">
    <location>
        <begin position="31"/>
        <end position="61"/>
    </location>
</feature>